<dbReference type="CDD" id="cd16015">
    <property type="entry name" value="LTA_synthase"/>
    <property type="match status" value="1"/>
</dbReference>
<protein>
    <recommendedName>
        <fullName evidence="11">Sulfatase N-terminal domain-containing protein</fullName>
    </recommendedName>
</protein>
<evidence type="ECO:0000259" key="11">
    <source>
        <dbReference type="Pfam" id="PF00884"/>
    </source>
</evidence>
<feature type="binding site" evidence="8">
    <location>
        <position position="293"/>
    </location>
    <ligand>
        <name>Mn(2+)</name>
        <dbReference type="ChEBI" id="CHEBI:29035"/>
    </ligand>
</feature>
<dbReference type="Gene3D" id="3.30.1120.80">
    <property type="match status" value="1"/>
</dbReference>
<dbReference type="OrthoDB" id="9760224at2"/>
<evidence type="ECO:0000313" key="12">
    <source>
        <dbReference type="EMBL" id="PLW68864.1"/>
    </source>
</evidence>
<evidence type="ECO:0000256" key="2">
    <source>
        <dbReference type="ARBA" id="ARBA00022475"/>
    </source>
</evidence>
<name>A0A2N5X2Z1_9GAMM</name>
<dbReference type="InterPro" id="IPR017850">
    <property type="entry name" value="Alkaline_phosphatase_core_sf"/>
</dbReference>
<feature type="binding site" evidence="8">
    <location>
        <position position="502"/>
    </location>
    <ligand>
        <name>Mn(2+)</name>
        <dbReference type="ChEBI" id="CHEBI:29035"/>
    </ligand>
</feature>
<keyword evidence="7" id="KW-0479">Metal-binding</keyword>
<evidence type="ECO:0000256" key="9">
    <source>
        <dbReference type="SAM" id="MobiDB-lite"/>
    </source>
</evidence>
<accession>A0A2N5X2Z1</accession>
<evidence type="ECO:0000313" key="13">
    <source>
        <dbReference type="Proteomes" id="UP000235005"/>
    </source>
</evidence>
<organism evidence="12 13">
    <name type="scientific">Pseudohalioglobus lutimaris</name>
    <dbReference type="NCBI Taxonomy" id="1737061"/>
    <lineage>
        <taxon>Bacteria</taxon>
        <taxon>Pseudomonadati</taxon>
        <taxon>Pseudomonadota</taxon>
        <taxon>Gammaproteobacteria</taxon>
        <taxon>Cellvibrionales</taxon>
        <taxon>Halieaceae</taxon>
        <taxon>Pseudohalioglobus</taxon>
    </lineage>
</organism>
<keyword evidence="2" id="KW-1003">Cell membrane</keyword>
<dbReference type="EMBL" id="PKUS01000010">
    <property type="protein sequence ID" value="PLW68864.1"/>
    <property type="molecule type" value="Genomic_DNA"/>
</dbReference>
<keyword evidence="7" id="KW-0464">Manganese</keyword>
<comment type="subcellular location">
    <subcellularLocation>
        <location evidence="1">Cell membrane</location>
        <topology evidence="1">Multi-pass membrane protein</topology>
    </subcellularLocation>
</comment>
<keyword evidence="4 10" id="KW-1133">Transmembrane helix</keyword>
<feature type="domain" description="Sulfatase N-terminal" evidence="11">
    <location>
        <begin position="286"/>
        <end position="553"/>
    </location>
</feature>
<dbReference type="GO" id="GO:0005886">
    <property type="term" value="C:plasma membrane"/>
    <property type="evidence" value="ECO:0007669"/>
    <property type="project" value="UniProtKB-SubCell"/>
</dbReference>
<dbReference type="GO" id="GO:0046872">
    <property type="term" value="F:metal ion binding"/>
    <property type="evidence" value="ECO:0007669"/>
    <property type="project" value="UniProtKB-KW"/>
</dbReference>
<feature type="transmembrane region" description="Helical" evidence="10">
    <location>
        <begin position="143"/>
        <end position="161"/>
    </location>
</feature>
<evidence type="ECO:0000256" key="5">
    <source>
        <dbReference type="ARBA" id="ARBA00023136"/>
    </source>
</evidence>
<proteinExistence type="predicted"/>
<keyword evidence="3 10" id="KW-0812">Transmembrane</keyword>
<dbReference type="Pfam" id="PF00884">
    <property type="entry name" value="Sulfatase"/>
    <property type="match status" value="1"/>
</dbReference>
<feature type="binding site" evidence="7">
    <location>
        <position position="448"/>
    </location>
    <ligand>
        <name>substrate</name>
    </ligand>
</feature>
<keyword evidence="5 10" id="KW-0472">Membrane</keyword>
<feature type="binding site" evidence="8">
    <location>
        <position position="503"/>
    </location>
    <ligand>
        <name>Mn(2+)</name>
        <dbReference type="ChEBI" id="CHEBI:29035"/>
    </ligand>
</feature>
<comment type="caution">
    <text evidence="12">The sequence shown here is derived from an EMBL/GenBank/DDBJ whole genome shotgun (WGS) entry which is preliminary data.</text>
</comment>
<dbReference type="PIRSF" id="PIRSF005091">
    <property type="entry name" value="Mmb_sulf_HI1246"/>
    <property type="match status" value="1"/>
</dbReference>
<dbReference type="Gene3D" id="3.40.720.10">
    <property type="entry name" value="Alkaline Phosphatase, subunit A"/>
    <property type="match status" value="1"/>
</dbReference>
<dbReference type="InterPro" id="IPR050448">
    <property type="entry name" value="OpgB/LTA_synthase_biosynth"/>
</dbReference>
<evidence type="ECO:0000256" key="4">
    <source>
        <dbReference type="ARBA" id="ARBA00022989"/>
    </source>
</evidence>
<evidence type="ECO:0000256" key="3">
    <source>
        <dbReference type="ARBA" id="ARBA00022692"/>
    </source>
</evidence>
<evidence type="ECO:0000256" key="6">
    <source>
        <dbReference type="PIRSR" id="PIRSR005091-1"/>
    </source>
</evidence>
<keyword evidence="13" id="KW-1185">Reference proteome</keyword>
<feature type="region of interest" description="Disordered" evidence="9">
    <location>
        <begin position="645"/>
        <end position="670"/>
    </location>
</feature>
<sequence>MLVNNTRPRFTSPYRPVLAFFAFLLLALSASRIFLIALHWSRVDAVDGLFYILVQGVRFDLIVACALVLPIALLAPFLCNKTPWLRFLRVYMVSVFFLAIFMEAATPTFITEYDLRPNILFVEYLKYPKEVGSMLLGGYKLDIFLGLLAVYFVCCLFLKFISPCLIPVSKPGLVGSVVGCSVVVIVCALGVRSSLGHRPANPAKVAFSDDLLVNDLSLSSLYSVLYAMYSSSRYESSVRAYGSMAIANAVQEVRDDMVLAADRFISEDIPTLHRNDWVNGNERPMNLVIILQESLGAEFVGALGGTPVTPELDELTTQGIWFNNLYATGTRSVRGIEAVITGFTPTPARSVVKLPKSQSGFFTIAELLGRRGYDTSFIYGGEAHFDNMRQFFVGNGFQQIIEEKDFLDPSFKGSWGVSDEDLFQRAHEEFSQKKDKPFFSLVFTSSNHSPFEFPEDRIELFEQPRDTVNNAVKYADFAMGEFFRQAKESSYWDNTVFLVVADHNSRVRGANLVPIEYFHIPALILGGQVEPRTYSRLSSQIDLLPTVLGMMGVQDEHPATGHDLFRPDIADVPGRAIMQYNTVQAYMQGDEVIVMEMDKNPAHYHRSVAGLIPAQSPDQDLIDRALAYSVWSANAYQKRLYRLPETGQDPELGSTAPVSERPPIELSLFQ</sequence>
<feature type="active site" evidence="6">
    <location>
        <position position="332"/>
    </location>
</feature>
<dbReference type="PANTHER" id="PTHR47371">
    <property type="entry name" value="LIPOTEICHOIC ACID SYNTHASE"/>
    <property type="match status" value="1"/>
</dbReference>
<feature type="transmembrane region" description="Helical" evidence="10">
    <location>
        <begin position="173"/>
        <end position="191"/>
    </location>
</feature>
<dbReference type="PANTHER" id="PTHR47371:SF3">
    <property type="entry name" value="PHOSPHOGLYCEROL TRANSFERASE I"/>
    <property type="match status" value="1"/>
</dbReference>
<feature type="transmembrane region" description="Helical" evidence="10">
    <location>
        <begin position="90"/>
        <end position="110"/>
    </location>
</feature>
<evidence type="ECO:0000256" key="10">
    <source>
        <dbReference type="SAM" id="Phobius"/>
    </source>
</evidence>
<evidence type="ECO:0000256" key="7">
    <source>
        <dbReference type="PIRSR" id="PIRSR005091-2"/>
    </source>
</evidence>
<dbReference type="InterPro" id="IPR012160">
    <property type="entry name" value="LtaS-like"/>
</dbReference>
<evidence type="ECO:0000256" key="8">
    <source>
        <dbReference type="PIRSR" id="PIRSR005091-3"/>
    </source>
</evidence>
<evidence type="ECO:0000256" key="1">
    <source>
        <dbReference type="ARBA" id="ARBA00004651"/>
    </source>
</evidence>
<dbReference type="AlphaFoldDB" id="A0A2N5X2Z1"/>
<dbReference type="InterPro" id="IPR000917">
    <property type="entry name" value="Sulfatase_N"/>
</dbReference>
<reference evidence="12 13" key="1">
    <citation type="submission" date="2018-01" db="EMBL/GenBank/DDBJ databases">
        <title>The draft genome sequence of Halioglobus lutimaris HF004.</title>
        <authorList>
            <person name="Du Z.-J."/>
            <person name="Shi M.-J."/>
        </authorList>
    </citation>
    <scope>NUCLEOTIDE SEQUENCE [LARGE SCALE GENOMIC DNA]</scope>
    <source>
        <strain evidence="12 13">HF004</strain>
    </source>
</reference>
<gene>
    <name evidence="12" type="ORF">C0039_09560</name>
</gene>
<dbReference type="SUPFAM" id="SSF53649">
    <property type="entry name" value="Alkaline phosphatase-like"/>
    <property type="match status" value="1"/>
</dbReference>
<dbReference type="Proteomes" id="UP000235005">
    <property type="component" value="Unassembled WGS sequence"/>
</dbReference>
<feature type="transmembrane region" description="Helical" evidence="10">
    <location>
        <begin position="61"/>
        <end position="78"/>
    </location>
</feature>